<organism evidence="1 2">
    <name type="scientific">Paraclostridium bifermentans</name>
    <name type="common">Clostridium bifermentans</name>
    <dbReference type="NCBI Taxonomy" id="1490"/>
    <lineage>
        <taxon>Bacteria</taxon>
        <taxon>Bacillati</taxon>
        <taxon>Bacillota</taxon>
        <taxon>Clostridia</taxon>
        <taxon>Peptostreptococcales</taxon>
        <taxon>Peptostreptococcaceae</taxon>
        <taxon>Paraclostridium</taxon>
    </lineage>
</organism>
<dbReference type="EMBL" id="CP124685">
    <property type="protein sequence ID" value="WGX75487.1"/>
    <property type="molecule type" value="Genomic_DNA"/>
</dbReference>
<name>A0ABY8R1R4_PARBF</name>
<sequence>MKAFIGRGYSKDFTDNMTDIILSLNKLKNQDIKITARLDSVCYKCPNNIDYKFCITDKEVIEMDKKIMNYFNIEEGIYKYEKIEKLIYNNISEEIIEEVCKSCSWYKKTNCKELILLKSKGEFLINGK</sequence>
<reference evidence="1 2" key="1">
    <citation type="submission" date="2023-04" db="EMBL/GenBank/DDBJ databases">
        <title>Bacteria Genome Submission.</title>
        <authorList>
            <person name="Isaac P."/>
        </authorList>
    </citation>
    <scope>NUCLEOTIDE SEQUENCE [LARGE SCALE GENOMIC DNA]</scope>
    <source>
        <strain evidence="1 2">SampleS7P1</strain>
    </source>
</reference>
<gene>
    <name evidence="1" type="ORF">QJS64_16135</name>
</gene>
<keyword evidence="2" id="KW-1185">Reference proteome</keyword>
<dbReference type="Pfam" id="PF06935">
    <property type="entry name" value="DUF1284"/>
    <property type="match status" value="1"/>
</dbReference>
<dbReference type="InterPro" id="IPR009702">
    <property type="entry name" value="DUF1284"/>
</dbReference>
<evidence type="ECO:0000313" key="2">
    <source>
        <dbReference type="Proteomes" id="UP001239169"/>
    </source>
</evidence>
<protein>
    <submittedName>
        <fullName evidence="1">DUF1284 domain-containing protein</fullName>
    </submittedName>
</protein>
<evidence type="ECO:0000313" key="1">
    <source>
        <dbReference type="EMBL" id="WGX75487.1"/>
    </source>
</evidence>
<dbReference type="Proteomes" id="UP001239169">
    <property type="component" value="Chromosome"/>
</dbReference>
<proteinExistence type="predicted"/>
<accession>A0ABY8R1R4</accession>